<dbReference type="EMBL" id="AP027081">
    <property type="protein sequence ID" value="BDU77424.1"/>
    <property type="molecule type" value="Genomic_DNA"/>
</dbReference>
<dbReference type="RefSeq" id="WP_316410268.1">
    <property type="nucleotide sequence ID" value="NZ_AP027081.1"/>
</dbReference>
<feature type="region of interest" description="Disordered" evidence="1">
    <location>
        <begin position="422"/>
        <end position="459"/>
    </location>
</feature>
<dbReference type="KEGG" id="msea:METESE_23820"/>
<evidence type="ECO:0000256" key="1">
    <source>
        <dbReference type="SAM" id="MobiDB-lite"/>
    </source>
</evidence>
<feature type="chain" id="PRO_5041386065" description="Type IV pilus assembly protein PilY1" evidence="2">
    <location>
        <begin position="22"/>
        <end position="1447"/>
    </location>
</feature>
<keyword evidence="4" id="KW-1185">Reference proteome</keyword>
<accession>A0AA48GTG8</accession>
<dbReference type="Proteomes" id="UP001228113">
    <property type="component" value="Chromosome"/>
</dbReference>
<protein>
    <recommendedName>
        <fullName evidence="5">Type IV pilus assembly protein PilY1</fullName>
    </recommendedName>
</protein>
<name>A0AA48GTG8_9BACT</name>
<evidence type="ECO:0008006" key="5">
    <source>
        <dbReference type="Google" id="ProtNLM"/>
    </source>
</evidence>
<gene>
    <name evidence="3" type="ORF">METESE_23820</name>
</gene>
<feature type="signal peptide" evidence="2">
    <location>
        <begin position="1"/>
        <end position="21"/>
    </location>
</feature>
<proteinExistence type="predicted"/>
<evidence type="ECO:0000256" key="2">
    <source>
        <dbReference type="SAM" id="SignalP"/>
    </source>
</evidence>
<keyword evidence="2" id="KW-0732">Signal</keyword>
<feature type="compositionally biased region" description="Polar residues" evidence="1">
    <location>
        <begin position="422"/>
        <end position="440"/>
    </location>
</feature>
<reference evidence="3" key="1">
    <citation type="journal article" date="2023" name="Int. J. Syst. Evol. Microbiol.">
        <title>Mesoterricola silvestris gen. nov., sp. nov., Mesoterricola sediminis sp. nov., Geothrix oryzae sp. nov., Geothrix edaphica sp. nov., Geothrix rubra sp. nov., and Geothrix limicola sp. nov., six novel members of Acidobacteriota isolated from soils.</title>
        <authorList>
            <person name="Itoh H."/>
            <person name="Sugisawa Y."/>
            <person name="Mise K."/>
            <person name="Xu Z."/>
            <person name="Kuniyasu M."/>
            <person name="Ushijima N."/>
            <person name="Kawano K."/>
            <person name="Kobayashi E."/>
            <person name="Shiratori Y."/>
            <person name="Masuda Y."/>
            <person name="Senoo K."/>
        </authorList>
    </citation>
    <scope>NUCLEOTIDE SEQUENCE</scope>
    <source>
        <strain evidence="3">W786</strain>
    </source>
</reference>
<evidence type="ECO:0000313" key="3">
    <source>
        <dbReference type="EMBL" id="BDU77424.1"/>
    </source>
</evidence>
<organism evidence="3 4">
    <name type="scientific">Mesoterricola sediminis</name>
    <dbReference type="NCBI Taxonomy" id="2927980"/>
    <lineage>
        <taxon>Bacteria</taxon>
        <taxon>Pseudomonadati</taxon>
        <taxon>Acidobacteriota</taxon>
        <taxon>Holophagae</taxon>
        <taxon>Holophagales</taxon>
        <taxon>Holophagaceae</taxon>
        <taxon>Mesoterricola</taxon>
    </lineage>
</organism>
<sequence length="1447" mass="153961">MKCFRAISTLLLALAPVVATAQLDTRLQTCKTDVLDVYTGGTSAAAKPEIITLIDNSGSMNGVYWSKLYYADADRTSTQGSTGQSIHNNVWGLPAGDFQNRVVPVVYSSGSGSSISVWVNLHEGKAIDPSPGNVVSGLKNGILIKPNGDPVVYSDVNSTDVKLWVQRASHVRFSFASSSSAVNYSYVKSDGTTGTYAVGNLNIKPRPYSGGAGGNYTSYSATDIKRSDKIRVVDLPLPWALFDAVPYYEGQNRSLSPAPQWPTGGNGNYADAVAKKHPQHTYIFDKVPDSNGNQTSKAQWYEVDGIWSQGFDGNDGILQPWTGATSAKGKIGCFNYGADYLMWIAFGQDVRNATDDGITAYTGTNAGSYAVKDVREGGAAWNNQLPGMTRFMAIKRCLIQTWVDNQLDVEWALRFFYGDPDSSSGTTAPTQYDSNNTNGNPGDRELLKLTQPTSANNPDERLRYVITMRASGSTPLTNGVMNAYAQFANTNTGNSVFPKDVPSCTQSYLIILSDGGPTDAGGDSDPYATGVANGNKAVATNPSYIKGARAYNNFYTLAGIAAHYPTSSSISGMPTDNYSANVKVPWVITSRPSGITRRISTMTIGVSLEGNLNDTYGAKKAMYAAALYGWEKRTTPWDINNNPPPSYNPLDPNAADKQKNPFYFDGKDPDGLSDALSLAFGMARSATNTMGSPVAPLVGLNVGRQTYVGTFITNQSSVWTGDLLMTGLSVLGNQINILDKNGAVLAATSGLNAGNAAWSAADALATRGWNNRKIYTLSPSSATTFTNTLVAWNESLTSSITNAMLGVSSDTERRSLIRFMMGASLAAQADTSANSSITGVRADIMGDIINSTPVILEFPTSAIPSGSSLATFHSDFKSHLTDIHFRLIIVGDNQGLLHGFGEVSGIPKATETVGGRPLVQGVVEGAVDELWAFLPPDFLGGLQAWRNGTTHRFLMDGSPTVYFNEAGTRNGMVDGNDVVRILVGLRKGGRSLYCLTFTNNDPTQLQVAWKIRPDEIAPTDTTSPNQTLKTLGFSSSTPTISRIRYGGVLTDVFLMGGGLTTPEVDTAFSAATTATPPGYGSGTKLGRSVLALNVRDGSVVKVWDFAKDATLKSAFPSMGCIPASVTPVEAISNSNSTQRVYFTDTSGGAYVLGAMAASGSRSDTMNMDSWSVRRLYTPKYAGTAVSVAPVVFNLPYGFPVARTTAPKAIVPTWGVVFGTGDRNDPMDLDSVNPGGGGTSYRNRLLVVLDRQDSADITGTLGPIDTKGLTDDDLADLTAIASSSGTAVDSSQTNYYLKTKFGYYLNYTVGTQKSAYVSAQDRYAYQKTVTPSVVLNRVLFFSTYTPEATSTACSGSGYSYSFRMCDVLAPVFNNGAQAVATPGSLCDNGWYGSFNDISSEMATIGLAGVLQTGEVRNGATGSGTIGTQPGPGKPPSTMPRIRAWRIIR</sequence>
<feature type="region of interest" description="Disordered" evidence="1">
    <location>
        <begin position="1416"/>
        <end position="1437"/>
    </location>
</feature>
<evidence type="ECO:0000313" key="4">
    <source>
        <dbReference type="Proteomes" id="UP001228113"/>
    </source>
</evidence>